<evidence type="ECO:0000313" key="1">
    <source>
        <dbReference type="EMBL" id="CDW89318.1"/>
    </source>
</evidence>
<evidence type="ECO:0000313" key="2">
    <source>
        <dbReference type="Proteomes" id="UP000039865"/>
    </source>
</evidence>
<keyword evidence="2" id="KW-1185">Reference proteome</keyword>
<reference evidence="1 2" key="1">
    <citation type="submission" date="2014-06" db="EMBL/GenBank/DDBJ databases">
        <authorList>
            <person name="Swart Estienne"/>
        </authorList>
    </citation>
    <scope>NUCLEOTIDE SEQUENCE [LARGE SCALE GENOMIC DNA]</scope>
    <source>
        <strain evidence="1 2">130c</strain>
    </source>
</reference>
<proteinExistence type="predicted"/>
<name>A0A078B6Y1_STYLE</name>
<dbReference type="InParanoid" id="A0A078B6Y1"/>
<dbReference type="AlphaFoldDB" id="A0A078B6Y1"/>
<sequence length="142" mass="16708">MLANIFFAEVSCNYTSELRNKYPSKNNILIETKLHAVSIMLHFVPTISIMFQFELYFIPIQSWLENQDYGKDKTGGLPIWTPIAIKVIVLLMTQQKNIVHNGFRQYYSYQYFQSTQYKDISLFILHMNSFAFQQTYLGVNLV</sequence>
<dbReference type="EMBL" id="CCKQ01017433">
    <property type="protein sequence ID" value="CDW89318.1"/>
    <property type="molecule type" value="Genomic_DNA"/>
</dbReference>
<organism evidence="1 2">
    <name type="scientific">Stylonychia lemnae</name>
    <name type="common">Ciliate</name>
    <dbReference type="NCBI Taxonomy" id="5949"/>
    <lineage>
        <taxon>Eukaryota</taxon>
        <taxon>Sar</taxon>
        <taxon>Alveolata</taxon>
        <taxon>Ciliophora</taxon>
        <taxon>Intramacronucleata</taxon>
        <taxon>Spirotrichea</taxon>
        <taxon>Stichotrichia</taxon>
        <taxon>Sporadotrichida</taxon>
        <taxon>Oxytrichidae</taxon>
        <taxon>Stylonychinae</taxon>
        <taxon>Stylonychia</taxon>
    </lineage>
</organism>
<protein>
    <submittedName>
        <fullName evidence="1">Uncharacterized protein</fullName>
    </submittedName>
</protein>
<dbReference type="Proteomes" id="UP000039865">
    <property type="component" value="Unassembled WGS sequence"/>
</dbReference>
<gene>
    <name evidence="1" type="primary">Contig6031.g6453</name>
    <name evidence="1" type="ORF">STYLEM_18450</name>
</gene>
<accession>A0A078B6Y1</accession>